<organism evidence="1 2">
    <name type="scientific">Callorhinchus milii</name>
    <name type="common">Ghost shark</name>
    <dbReference type="NCBI Taxonomy" id="7868"/>
    <lineage>
        <taxon>Eukaryota</taxon>
        <taxon>Metazoa</taxon>
        <taxon>Chordata</taxon>
        <taxon>Craniata</taxon>
        <taxon>Vertebrata</taxon>
        <taxon>Chondrichthyes</taxon>
        <taxon>Holocephali</taxon>
        <taxon>Chimaeriformes</taxon>
        <taxon>Callorhinchidae</taxon>
        <taxon>Callorhinchus</taxon>
    </lineage>
</organism>
<reference evidence="2" key="1">
    <citation type="journal article" date="2006" name="Science">
        <title>Ancient noncoding elements conserved in the human genome.</title>
        <authorList>
            <person name="Venkatesh B."/>
            <person name="Kirkness E.F."/>
            <person name="Loh Y.H."/>
            <person name="Halpern A.L."/>
            <person name="Lee A.P."/>
            <person name="Johnson J."/>
            <person name="Dandona N."/>
            <person name="Viswanathan L.D."/>
            <person name="Tay A."/>
            <person name="Venter J.C."/>
            <person name="Strausberg R.L."/>
            <person name="Brenner S."/>
        </authorList>
    </citation>
    <scope>NUCLEOTIDE SEQUENCE [LARGE SCALE GENOMIC DNA]</scope>
</reference>
<dbReference type="Gene3D" id="2.60.120.1000">
    <property type="match status" value="1"/>
</dbReference>
<evidence type="ECO:0000313" key="2">
    <source>
        <dbReference type="Proteomes" id="UP000314986"/>
    </source>
</evidence>
<reference evidence="2" key="2">
    <citation type="journal article" date="2007" name="PLoS Biol.">
        <title>Survey sequencing and comparative analysis of the elephant shark (Callorhinchus milii) genome.</title>
        <authorList>
            <person name="Venkatesh B."/>
            <person name="Kirkness E.F."/>
            <person name="Loh Y.H."/>
            <person name="Halpern A.L."/>
            <person name="Lee A.P."/>
            <person name="Johnson J."/>
            <person name="Dandona N."/>
            <person name="Viswanathan L.D."/>
            <person name="Tay A."/>
            <person name="Venter J.C."/>
            <person name="Strausberg R.L."/>
            <person name="Brenner S."/>
        </authorList>
    </citation>
    <scope>NUCLEOTIDE SEQUENCE [LARGE SCALE GENOMIC DNA]</scope>
</reference>
<dbReference type="OMA" id="MTGTCAN"/>
<dbReference type="InParanoid" id="A0A4W3HSX7"/>
<dbReference type="Ensembl" id="ENSCMIT00000020837.1">
    <property type="protein sequence ID" value="ENSCMIP00000020463.1"/>
    <property type="gene ID" value="ENSCMIG00000009433.1"/>
</dbReference>
<reference evidence="1" key="5">
    <citation type="submission" date="2025-09" db="UniProtKB">
        <authorList>
            <consortium name="Ensembl"/>
        </authorList>
    </citation>
    <scope>IDENTIFICATION</scope>
</reference>
<sequence length="76" mass="8212">GRTNEKQTYWGGARPGVRQCACGLEGNCADAKHLCNCDAGGETWTSDSGLLSYKDHLPVTRIHIGDINRTNSEAAY</sequence>
<accession>A0A4W3HSX7</accession>
<proteinExistence type="predicted"/>
<reference evidence="2" key="3">
    <citation type="journal article" date="2014" name="Nature">
        <title>Elephant shark genome provides unique insights into gnathostome evolution.</title>
        <authorList>
            <consortium name="International Elephant Shark Genome Sequencing Consortium"/>
            <person name="Venkatesh B."/>
            <person name="Lee A.P."/>
            <person name="Ravi V."/>
            <person name="Maurya A.K."/>
            <person name="Lian M.M."/>
            <person name="Swann J.B."/>
            <person name="Ohta Y."/>
            <person name="Flajnik M.F."/>
            <person name="Sutoh Y."/>
            <person name="Kasahara M."/>
            <person name="Hoon S."/>
            <person name="Gangu V."/>
            <person name="Roy S.W."/>
            <person name="Irimia M."/>
            <person name="Korzh V."/>
            <person name="Kondrychyn I."/>
            <person name="Lim Z.W."/>
            <person name="Tay B.H."/>
            <person name="Tohari S."/>
            <person name="Kong K.W."/>
            <person name="Ho S."/>
            <person name="Lorente-Galdos B."/>
            <person name="Quilez J."/>
            <person name="Marques-Bonet T."/>
            <person name="Raney B.J."/>
            <person name="Ingham P.W."/>
            <person name="Tay A."/>
            <person name="Hillier L.W."/>
            <person name="Minx P."/>
            <person name="Boehm T."/>
            <person name="Wilson R.K."/>
            <person name="Brenner S."/>
            <person name="Warren W.C."/>
        </authorList>
    </citation>
    <scope>NUCLEOTIDE SEQUENCE [LARGE SCALE GENOMIC DNA]</scope>
</reference>
<dbReference type="STRING" id="7868.ENSCMIP00000020463"/>
<keyword evidence="2" id="KW-1185">Reference proteome</keyword>
<protein>
    <submittedName>
        <fullName evidence="1">Uncharacterized protein</fullName>
    </submittedName>
</protein>
<reference evidence="1" key="4">
    <citation type="submission" date="2025-08" db="UniProtKB">
        <authorList>
            <consortium name="Ensembl"/>
        </authorList>
    </citation>
    <scope>IDENTIFICATION</scope>
</reference>
<dbReference type="GeneTree" id="ENSGT00940000160228"/>
<evidence type="ECO:0000313" key="1">
    <source>
        <dbReference type="Ensembl" id="ENSCMIP00000020463.1"/>
    </source>
</evidence>
<name>A0A4W3HSX7_CALMI</name>
<dbReference type="Proteomes" id="UP000314986">
    <property type="component" value="Unassembled WGS sequence"/>
</dbReference>
<dbReference type="AlphaFoldDB" id="A0A4W3HSX7"/>